<feature type="transmembrane region" description="Helical" evidence="5">
    <location>
        <begin position="283"/>
        <end position="304"/>
    </location>
</feature>
<dbReference type="PANTHER" id="PTHR37422:SF21">
    <property type="entry name" value="EXOQ-LIKE PROTEIN"/>
    <property type="match status" value="1"/>
</dbReference>
<gene>
    <name evidence="7" type="ORF">L332_10820</name>
</gene>
<accession>U1LCM7</accession>
<dbReference type="GO" id="GO:0016020">
    <property type="term" value="C:membrane"/>
    <property type="evidence" value="ECO:0007669"/>
    <property type="project" value="UniProtKB-SubCell"/>
</dbReference>
<feature type="transmembrane region" description="Helical" evidence="5">
    <location>
        <begin position="58"/>
        <end position="77"/>
    </location>
</feature>
<dbReference type="Pfam" id="PF04932">
    <property type="entry name" value="Wzy_C"/>
    <property type="match status" value="1"/>
</dbReference>
<keyword evidence="3 5" id="KW-1133">Transmembrane helix</keyword>
<feature type="transmembrane region" description="Helical" evidence="5">
    <location>
        <begin position="241"/>
        <end position="262"/>
    </location>
</feature>
<keyword evidence="2 5" id="KW-0812">Transmembrane</keyword>
<proteinExistence type="predicted"/>
<name>U1LCM7_9MICO</name>
<evidence type="ECO:0000313" key="7">
    <source>
        <dbReference type="EMBL" id="ERG64933.1"/>
    </source>
</evidence>
<dbReference type="EMBL" id="ASHR01000014">
    <property type="protein sequence ID" value="ERG64933.1"/>
    <property type="molecule type" value="Genomic_DNA"/>
</dbReference>
<feature type="domain" description="O-antigen ligase-related" evidence="6">
    <location>
        <begin position="202"/>
        <end position="346"/>
    </location>
</feature>
<evidence type="ECO:0000256" key="2">
    <source>
        <dbReference type="ARBA" id="ARBA00022692"/>
    </source>
</evidence>
<feature type="transmembrane region" description="Helical" evidence="5">
    <location>
        <begin position="31"/>
        <end position="51"/>
    </location>
</feature>
<protein>
    <recommendedName>
        <fullName evidence="6">O-antigen ligase-related domain-containing protein</fullName>
    </recommendedName>
</protein>
<feature type="transmembrane region" description="Helical" evidence="5">
    <location>
        <begin position="392"/>
        <end position="408"/>
    </location>
</feature>
<keyword evidence="4 5" id="KW-0472">Membrane</keyword>
<organism evidence="7 8">
    <name type="scientific">Agrococcus pavilionensis RW1</name>
    <dbReference type="NCBI Taxonomy" id="1330458"/>
    <lineage>
        <taxon>Bacteria</taxon>
        <taxon>Bacillati</taxon>
        <taxon>Actinomycetota</taxon>
        <taxon>Actinomycetes</taxon>
        <taxon>Micrococcales</taxon>
        <taxon>Microbacteriaceae</taxon>
        <taxon>Agrococcus</taxon>
    </lineage>
</organism>
<feature type="transmembrane region" description="Helical" evidence="5">
    <location>
        <begin position="204"/>
        <end position="235"/>
    </location>
</feature>
<dbReference type="InterPro" id="IPR007016">
    <property type="entry name" value="O-antigen_ligase-rel_domated"/>
</dbReference>
<dbReference type="Proteomes" id="UP000016462">
    <property type="component" value="Unassembled WGS sequence"/>
</dbReference>
<feature type="transmembrane region" description="Helical" evidence="5">
    <location>
        <begin position="174"/>
        <end position="192"/>
    </location>
</feature>
<keyword evidence="8" id="KW-1185">Reference proteome</keyword>
<feature type="transmembrane region" description="Helical" evidence="5">
    <location>
        <begin position="83"/>
        <end position="106"/>
    </location>
</feature>
<evidence type="ECO:0000256" key="3">
    <source>
        <dbReference type="ARBA" id="ARBA00022989"/>
    </source>
</evidence>
<feature type="transmembrane region" description="Helical" evidence="5">
    <location>
        <begin position="118"/>
        <end position="137"/>
    </location>
</feature>
<evidence type="ECO:0000256" key="1">
    <source>
        <dbReference type="ARBA" id="ARBA00004141"/>
    </source>
</evidence>
<evidence type="ECO:0000256" key="5">
    <source>
        <dbReference type="SAM" id="Phobius"/>
    </source>
</evidence>
<feature type="transmembrane region" description="Helical" evidence="5">
    <location>
        <begin position="368"/>
        <end position="386"/>
    </location>
</feature>
<dbReference type="InterPro" id="IPR051533">
    <property type="entry name" value="WaaL-like"/>
</dbReference>
<evidence type="ECO:0000313" key="8">
    <source>
        <dbReference type="Proteomes" id="UP000016462"/>
    </source>
</evidence>
<evidence type="ECO:0000259" key="6">
    <source>
        <dbReference type="Pfam" id="PF04932"/>
    </source>
</evidence>
<evidence type="ECO:0000256" key="4">
    <source>
        <dbReference type="ARBA" id="ARBA00023136"/>
    </source>
</evidence>
<feature type="transmembrane region" description="Helical" evidence="5">
    <location>
        <begin position="324"/>
        <end position="347"/>
    </location>
</feature>
<sequence>MHHQRRRAVLATWVVVHTAAGDAVRNLIGYPAWGALIVATIVWVVIELVLLRVRLSRVPRSIAMFTALAVASAAWAISPGASLLGSIGLMGMVASAIFIAALPYRLILAVFHWSLQGLLLGSLAFELLVAVVLRGPLFPLWSDYPPGTTLEFAWSGGLLLRGERIQGLMGNANLLAMVALVALIVAVCRAVARLDRLWPIWVLLPAITLALARSATVTFALLAVAIIGGLIVAWVRWRGAAFYRIFAIVIAAGLVAIGLIIANWPHVAEFLNRDADLTGRFDIWGRVVDLALSSPVVGVGYLGYWQPWVPPFDVLGRVGDVAYLQAHNVWLDVFMQLGIVGVILWAAMQWRAMVNCLGAMYRSRPEEYAMNAAPLLLWVAFFVQGLAESRPWIEYGMILLLILTIGRRRREIVPRAPETVAISTVG</sequence>
<comment type="subcellular location">
    <subcellularLocation>
        <location evidence="1">Membrane</location>
        <topology evidence="1">Multi-pass membrane protein</topology>
    </subcellularLocation>
</comment>
<dbReference type="PANTHER" id="PTHR37422">
    <property type="entry name" value="TEICHURONIC ACID BIOSYNTHESIS PROTEIN TUAE"/>
    <property type="match status" value="1"/>
</dbReference>
<reference evidence="7 8" key="1">
    <citation type="journal article" date="2013" name="Genome Announc.">
        <title>First draft genome sequence from a member of the genus agrococcus, isolated from modern microbialites.</title>
        <authorList>
            <person name="White R.A.III."/>
            <person name="Grassa C.J."/>
            <person name="Suttle C.A."/>
        </authorList>
    </citation>
    <scope>NUCLEOTIDE SEQUENCE [LARGE SCALE GENOMIC DNA]</scope>
    <source>
        <strain evidence="7 8">RW1</strain>
    </source>
</reference>
<dbReference type="AlphaFoldDB" id="U1LCM7"/>
<comment type="caution">
    <text evidence="7">The sequence shown here is derived from an EMBL/GenBank/DDBJ whole genome shotgun (WGS) entry which is preliminary data.</text>
</comment>